<dbReference type="SUPFAM" id="SSF51197">
    <property type="entry name" value="Clavaminate synthase-like"/>
    <property type="match status" value="1"/>
</dbReference>
<dbReference type="EMBL" id="VZOK01000008">
    <property type="protein sequence ID" value="KAB0639758.1"/>
    <property type="molecule type" value="Genomic_DNA"/>
</dbReference>
<dbReference type="PANTHER" id="PTHR10696">
    <property type="entry name" value="GAMMA-BUTYROBETAINE HYDROXYLASE-RELATED"/>
    <property type="match status" value="1"/>
</dbReference>
<evidence type="ECO:0000313" key="4">
    <source>
        <dbReference type="EMBL" id="KAB0639758.1"/>
    </source>
</evidence>
<organism evidence="4 5">
    <name type="scientific">Burkholderia stagnalis</name>
    <dbReference type="NCBI Taxonomy" id="1503054"/>
    <lineage>
        <taxon>Bacteria</taxon>
        <taxon>Pseudomonadati</taxon>
        <taxon>Pseudomonadota</taxon>
        <taxon>Betaproteobacteria</taxon>
        <taxon>Burkholderiales</taxon>
        <taxon>Burkholderiaceae</taxon>
        <taxon>Burkholderia</taxon>
        <taxon>Burkholderia cepacia complex</taxon>
    </lineage>
</organism>
<dbReference type="InterPro" id="IPR050411">
    <property type="entry name" value="AlphaKG_dependent_hydroxylases"/>
</dbReference>
<sequence>MKVNYETTQVTPFGVMVRPASGRADVRELPTERMRELVRQHHLLVLRGFETFDGAEAFEAYCGGWGEISVWPFGKTLELIEHEKPDDHIFDNNYVPLHWDGMYRQQVPEFQLFHCVSAPEAEQGGRTTFSNTKALLERAAPQARALWSKVTGVYHRKMAFYDSKTIAPIVTTHPVSGFPVVRYNEPSVEGDESFVNRPALAFTGIAEADIGDFHRSLRAALYAPENFYAHAWQTGDVVISDNYTLLHGREGFTSGAPRHLRRVHVLGNPPLDNPHLVAYA</sequence>
<dbReference type="Proteomes" id="UP000473470">
    <property type="component" value="Unassembled WGS sequence"/>
</dbReference>
<feature type="domain" description="TauD/TfdA-like" evidence="3">
    <location>
        <begin position="27"/>
        <end position="263"/>
    </location>
</feature>
<evidence type="ECO:0000313" key="5">
    <source>
        <dbReference type="Proteomes" id="UP000473470"/>
    </source>
</evidence>
<dbReference type="PANTHER" id="PTHR10696:SF53">
    <property type="entry name" value="TYROSINE ISONITRILE DESATURASE"/>
    <property type="match status" value="1"/>
</dbReference>
<dbReference type="Gene3D" id="3.60.130.10">
    <property type="entry name" value="Clavaminate synthase-like"/>
    <property type="match status" value="1"/>
</dbReference>
<evidence type="ECO:0000256" key="1">
    <source>
        <dbReference type="ARBA" id="ARBA00001954"/>
    </source>
</evidence>
<accession>A0A6L3N125</accession>
<dbReference type="Pfam" id="PF02668">
    <property type="entry name" value="TauD"/>
    <property type="match status" value="1"/>
</dbReference>
<evidence type="ECO:0000259" key="3">
    <source>
        <dbReference type="Pfam" id="PF02668"/>
    </source>
</evidence>
<dbReference type="AlphaFoldDB" id="A0A6L3N125"/>
<protein>
    <submittedName>
        <fullName evidence="4">TauD/TfdA family dioxygenase</fullName>
    </submittedName>
</protein>
<reference evidence="4 5" key="1">
    <citation type="submission" date="2019-09" db="EMBL/GenBank/DDBJ databases">
        <title>Draft genome sequences of 48 bacterial type strains from the CCUG.</title>
        <authorList>
            <person name="Tunovic T."/>
            <person name="Pineiro-Iglesias B."/>
            <person name="Unosson C."/>
            <person name="Inganas E."/>
            <person name="Ohlen M."/>
            <person name="Cardew S."/>
            <person name="Jensie-Markopoulos S."/>
            <person name="Salva-Serra F."/>
            <person name="Jaen-Luchoro D."/>
            <person name="Karlsson R."/>
            <person name="Svensson-Stadler L."/>
            <person name="Chun J."/>
            <person name="Moore E."/>
        </authorList>
    </citation>
    <scope>NUCLEOTIDE SEQUENCE [LARGE SCALE GENOMIC DNA]</scope>
    <source>
        <strain evidence="4 5">CCUG 65686</strain>
    </source>
</reference>
<comment type="cofactor">
    <cofactor evidence="1">
        <name>Fe(2+)</name>
        <dbReference type="ChEBI" id="CHEBI:29033"/>
    </cofactor>
</comment>
<name>A0A6L3N125_9BURK</name>
<gene>
    <name evidence="4" type="ORF">F7R25_07340</name>
</gene>
<keyword evidence="4" id="KW-0223">Dioxygenase</keyword>
<proteinExistence type="predicted"/>
<evidence type="ECO:0000256" key="2">
    <source>
        <dbReference type="ARBA" id="ARBA00023002"/>
    </source>
</evidence>
<dbReference type="InterPro" id="IPR003819">
    <property type="entry name" value="TauD/TfdA-like"/>
</dbReference>
<comment type="caution">
    <text evidence="4">The sequence shown here is derived from an EMBL/GenBank/DDBJ whole genome shotgun (WGS) entry which is preliminary data.</text>
</comment>
<dbReference type="GO" id="GO:0016706">
    <property type="term" value="F:2-oxoglutarate-dependent dioxygenase activity"/>
    <property type="evidence" value="ECO:0007669"/>
    <property type="project" value="UniProtKB-ARBA"/>
</dbReference>
<keyword evidence="2" id="KW-0560">Oxidoreductase</keyword>
<dbReference type="InterPro" id="IPR042098">
    <property type="entry name" value="TauD-like_sf"/>
</dbReference>
<dbReference type="RefSeq" id="WP_124596374.1">
    <property type="nucleotide sequence ID" value="NZ_LOUZ01000044.1"/>
</dbReference>